<name>A0ABV5J052_9BACT</name>
<dbReference type="RefSeq" id="WP_290249771.1">
    <property type="nucleotide sequence ID" value="NZ_JAUFQT010000002.1"/>
</dbReference>
<dbReference type="EMBL" id="JBHMEW010000005">
    <property type="protein sequence ID" value="MFB9210203.1"/>
    <property type="molecule type" value="Genomic_DNA"/>
</dbReference>
<accession>A0ABV5J052</accession>
<protein>
    <submittedName>
        <fullName evidence="1">Uncharacterized protein</fullName>
    </submittedName>
</protein>
<evidence type="ECO:0000313" key="2">
    <source>
        <dbReference type="Proteomes" id="UP001589654"/>
    </source>
</evidence>
<keyword evidence="2" id="KW-1185">Reference proteome</keyword>
<gene>
    <name evidence="1" type="ORF">ACFFUR_00150</name>
</gene>
<organism evidence="1 2">
    <name type="scientific">Echinicola jeungdonensis</name>
    <dbReference type="NCBI Taxonomy" id="709343"/>
    <lineage>
        <taxon>Bacteria</taxon>
        <taxon>Pseudomonadati</taxon>
        <taxon>Bacteroidota</taxon>
        <taxon>Cytophagia</taxon>
        <taxon>Cytophagales</taxon>
        <taxon>Cyclobacteriaceae</taxon>
        <taxon>Echinicola</taxon>
    </lineage>
</organism>
<reference evidence="1 2" key="1">
    <citation type="submission" date="2024-09" db="EMBL/GenBank/DDBJ databases">
        <authorList>
            <person name="Sun Q."/>
            <person name="Mori K."/>
        </authorList>
    </citation>
    <scope>NUCLEOTIDE SEQUENCE [LARGE SCALE GENOMIC DNA]</scope>
    <source>
        <strain evidence="1 2">CECT 7682</strain>
    </source>
</reference>
<sequence>MNVKEFIKTYGDLPTTDSPFIYVDEEGKKYSSVEEAYRAGKQVTIKNTKDAALQELAELGIEKKGDANKFVELVEFLYGKSPLKKTSKRGRKTYTEKDKEVILKEWEEADNQSVSKSEFCRDKGLVYQTFIKWLKDAESNK</sequence>
<proteinExistence type="predicted"/>
<comment type="caution">
    <text evidence="1">The sequence shown here is derived from an EMBL/GenBank/DDBJ whole genome shotgun (WGS) entry which is preliminary data.</text>
</comment>
<dbReference type="Proteomes" id="UP001589654">
    <property type="component" value="Unassembled WGS sequence"/>
</dbReference>
<evidence type="ECO:0000313" key="1">
    <source>
        <dbReference type="EMBL" id="MFB9210203.1"/>
    </source>
</evidence>